<sequence length="149" mass="18259">MGELKRKLDTDYVYFAEVEMLLNYGIGYPDLIIRLREKIHQEGLEDSVYVRKTDRKLLQNVHRFIELLDGSDEPILDDESQPHEKWWWHLRSIARGKHPSLTLPSYLRDVYRKRRKYWKQRGKENLYNRSYWMEPRRYGQEFLGKLDKV</sequence>
<dbReference type="RefSeq" id="WP_012964027.1">
    <property type="nucleotide sequence ID" value="NC_013799.1"/>
</dbReference>
<protein>
    <submittedName>
        <fullName evidence="1">Uncharacterized protein</fullName>
    </submittedName>
</protein>
<dbReference type="Proteomes" id="UP000002574">
    <property type="component" value="Chromosome"/>
</dbReference>
<organism evidence="1 2">
    <name type="scientific">Hydrogenobacter thermophilus (strain DSM 6534 / IAM 12695 / TK-6)</name>
    <dbReference type="NCBI Taxonomy" id="608538"/>
    <lineage>
        <taxon>Bacteria</taxon>
        <taxon>Pseudomonadati</taxon>
        <taxon>Aquificota</taxon>
        <taxon>Aquificia</taxon>
        <taxon>Aquificales</taxon>
        <taxon>Aquificaceae</taxon>
        <taxon>Hydrogenobacter</taxon>
    </lineage>
</organism>
<dbReference type="AlphaFoldDB" id="D3DJ45"/>
<dbReference type="KEGG" id="hte:Hydth_1386"/>
<gene>
    <name evidence="1" type="ordered locus">HTH_1396</name>
</gene>
<name>D3DJ45_HYDTT</name>
<dbReference type="KEGG" id="hth:HTH_1396"/>
<evidence type="ECO:0000313" key="2">
    <source>
        <dbReference type="Proteomes" id="UP000002574"/>
    </source>
</evidence>
<reference evidence="1 2" key="1">
    <citation type="journal article" date="2010" name="J. Bacteriol.">
        <title>Complete genome sequence of the thermophilic, obligately chemolithoautotrophic hydrogen-oxidizing bacterium Hydrogenobacter thermophilus TK-6.</title>
        <authorList>
            <person name="Arai H."/>
            <person name="Kanbe H."/>
            <person name="Ishii M."/>
            <person name="Igarashi Y."/>
        </authorList>
    </citation>
    <scope>NUCLEOTIDE SEQUENCE [LARGE SCALE GENOMIC DNA]</scope>
    <source>
        <strain evidence="2">DSM 6534 / IAM 12695 / TK-6 [Tokyo]</strain>
    </source>
</reference>
<dbReference type="STRING" id="608538.HTH_1396"/>
<keyword evidence="2" id="KW-1185">Reference proteome</keyword>
<accession>D3DJ45</accession>
<evidence type="ECO:0000313" key="1">
    <source>
        <dbReference type="EMBL" id="BAI69847.1"/>
    </source>
</evidence>
<dbReference type="EMBL" id="AP011112">
    <property type="protein sequence ID" value="BAI69847.1"/>
    <property type="molecule type" value="Genomic_DNA"/>
</dbReference>
<proteinExistence type="predicted"/>
<dbReference type="OrthoDB" id="14397at2"/>